<protein>
    <recommendedName>
        <fullName evidence="13">1-phosphatidylinositol-4-phosphate 5-kinase</fullName>
    </recommendedName>
</protein>
<dbReference type="Pfam" id="PF00271">
    <property type="entry name" value="Helicase_C"/>
    <property type="match status" value="1"/>
</dbReference>
<dbReference type="EMBL" id="JAAMPC010000002">
    <property type="protein sequence ID" value="KAG2327341.1"/>
    <property type="molecule type" value="Genomic_DNA"/>
</dbReference>
<dbReference type="InterPro" id="IPR002498">
    <property type="entry name" value="PInositol-4-P-4/5-kinase_core"/>
</dbReference>
<keyword evidence="5" id="KW-0808">Transferase</keyword>
<proteinExistence type="predicted"/>
<dbReference type="CDD" id="cd17302">
    <property type="entry name" value="PIPKc_AtPIP5K_like"/>
    <property type="match status" value="1"/>
</dbReference>
<dbReference type="GO" id="GO:0016787">
    <property type="term" value="F:hydrolase activity"/>
    <property type="evidence" value="ECO:0007669"/>
    <property type="project" value="UniProtKB-KW"/>
</dbReference>
<organism evidence="11 12">
    <name type="scientific">Brassica carinata</name>
    <name type="common">Ethiopian mustard</name>
    <name type="synonym">Abyssinian cabbage</name>
    <dbReference type="NCBI Taxonomy" id="52824"/>
    <lineage>
        <taxon>Eukaryota</taxon>
        <taxon>Viridiplantae</taxon>
        <taxon>Streptophyta</taxon>
        <taxon>Embryophyta</taxon>
        <taxon>Tracheophyta</taxon>
        <taxon>Spermatophyta</taxon>
        <taxon>Magnoliopsida</taxon>
        <taxon>eudicotyledons</taxon>
        <taxon>Gunneridae</taxon>
        <taxon>Pentapetalae</taxon>
        <taxon>rosids</taxon>
        <taxon>malvids</taxon>
        <taxon>Brassicales</taxon>
        <taxon>Brassicaceae</taxon>
        <taxon>Brassiceae</taxon>
        <taxon>Brassica</taxon>
    </lineage>
</organism>
<feature type="domain" description="PIPK" evidence="10">
    <location>
        <begin position="1495"/>
        <end position="1795"/>
    </location>
</feature>
<evidence type="ECO:0000256" key="7">
    <source>
        <dbReference type="SAM" id="MobiDB-lite"/>
    </source>
</evidence>
<dbReference type="GO" id="GO:0046488">
    <property type="term" value="P:phosphatidylinositol metabolic process"/>
    <property type="evidence" value="ECO:0007669"/>
    <property type="project" value="UniProtKB-UniRule"/>
</dbReference>
<dbReference type="OrthoDB" id="5857104at2759"/>
<feature type="domain" description="Helicase ATP-binding" evidence="8">
    <location>
        <begin position="518"/>
        <end position="675"/>
    </location>
</feature>
<evidence type="ECO:0000256" key="1">
    <source>
        <dbReference type="ARBA" id="ARBA00004123"/>
    </source>
</evidence>
<keyword evidence="12" id="KW-1185">Reference proteome</keyword>
<comment type="subcellular location">
    <subcellularLocation>
        <location evidence="1">Nucleus</location>
    </subcellularLocation>
</comment>
<dbReference type="Gene3D" id="3.40.50.10810">
    <property type="entry name" value="Tandem AAA-ATPase domain"/>
    <property type="match status" value="1"/>
</dbReference>
<feature type="domain" description="Helicase C-terminal" evidence="9">
    <location>
        <begin position="801"/>
        <end position="948"/>
    </location>
</feature>
<dbReference type="InterPro" id="IPR027484">
    <property type="entry name" value="PInositol-4-P-5-kinase_N"/>
</dbReference>
<feature type="region of interest" description="Disordered" evidence="7">
    <location>
        <begin position="1064"/>
        <end position="1112"/>
    </location>
</feature>
<dbReference type="SUPFAM" id="SSF56104">
    <property type="entry name" value="SAICAR synthase-like"/>
    <property type="match status" value="1"/>
</dbReference>
<dbReference type="GO" id="GO:0042393">
    <property type="term" value="F:histone binding"/>
    <property type="evidence" value="ECO:0007669"/>
    <property type="project" value="InterPro"/>
</dbReference>
<evidence type="ECO:0000313" key="12">
    <source>
        <dbReference type="Proteomes" id="UP000886595"/>
    </source>
</evidence>
<keyword evidence="3" id="KW-0378">Hydrolase</keyword>
<dbReference type="SUPFAM" id="SSF52540">
    <property type="entry name" value="P-loop containing nucleoside triphosphate hydrolases"/>
    <property type="match status" value="2"/>
</dbReference>
<dbReference type="SMART" id="SM00330">
    <property type="entry name" value="PIPKc"/>
    <property type="match status" value="1"/>
</dbReference>
<dbReference type="InterPro" id="IPR027483">
    <property type="entry name" value="PInositol-4-P-4/5-kinase_C_sf"/>
</dbReference>
<evidence type="ECO:0000259" key="10">
    <source>
        <dbReference type="PROSITE" id="PS51455"/>
    </source>
</evidence>
<feature type="region of interest" description="Disordered" evidence="7">
    <location>
        <begin position="1686"/>
        <end position="1717"/>
    </location>
</feature>
<dbReference type="Pfam" id="PF14389">
    <property type="entry name" value="Lzipper-MIP1"/>
    <property type="match status" value="1"/>
</dbReference>
<dbReference type="Gene3D" id="3.30.810.10">
    <property type="entry name" value="2-Layer Sandwich"/>
    <property type="match status" value="1"/>
</dbReference>
<dbReference type="SMART" id="SM00487">
    <property type="entry name" value="DEXDc"/>
    <property type="match status" value="1"/>
</dbReference>
<dbReference type="GO" id="GO:0052742">
    <property type="term" value="F:phosphatidylinositol kinase activity"/>
    <property type="evidence" value="ECO:0007669"/>
    <property type="project" value="InterPro"/>
</dbReference>
<feature type="region of interest" description="Disordered" evidence="7">
    <location>
        <begin position="1147"/>
        <end position="1204"/>
    </location>
</feature>
<feature type="compositionally biased region" description="Basic and acidic residues" evidence="7">
    <location>
        <begin position="1446"/>
        <end position="1456"/>
    </location>
</feature>
<evidence type="ECO:0000259" key="9">
    <source>
        <dbReference type="PROSITE" id="PS51194"/>
    </source>
</evidence>
<evidence type="ECO:0000256" key="2">
    <source>
        <dbReference type="ARBA" id="ARBA00022777"/>
    </source>
</evidence>
<accession>A0A8X7WD86</accession>
<dbReference type="InterPro" id="IPR025757">
    <property type="entry name" value="MIP1_Leuzipper"/>
</dbReference>
<keyword evidence="5" id="KW-0547">Nucleotide-binding</keyword>
<evidence type="ECO:0000256" key="6">
    <source>
        <dbReference type="SAM" id="Coils"/>
    </source>
</evidence>
<dbReference type="CDD" id="cd18793">
    <property type="entry name" value="SF2_C_SNF"/>
    <property type="match status" value="1"/>
</dbReference>
<feature type="region of interest" description="Disordered" evidence="7">
    <location>
        <begin position="1405"/>
        <end position="1464"/>
    </location>
</feature>
<dbReference type="Pfam" id="PF00176">
    <property type="entry name" value="SNF2-rel_dom"/>
    <property type="match status" value="1"/>
</dbReference>
<keyword evidence="2 5" id="KW-0418">Kinase</keyword>
<dbReference type="InterPro" id="IPR000330">
    <property type="entry name" value="SNF2_N"/>
</dbReference>
<evidence type="ECO:0008006" key="13">
    <source>
        <dbReference type="Google" id="ProtNLM"/>
    </source>
</evidence>
<name>A0A8X7WD86_BRACI</name>
<dbReference type="GO" id="GO:0005634">
    <property type="term" value="C:nucleus"/>
    <property type="evidence" value="ECO:0007669"/>
    <property type="project" value="UniProtKB-SubCell"/>
</dbReference>
<feature type="coiled-coil region" evidence="6">
    <location>
        <begin position="1337"/>
        <end position="1364"/>
    </location>
</feature>
<keyword evidence="6" id="KW-0175">Coiled coil</keyword>
<reference evidence="11 12" key="1">
    <citation type="submission" date="2020-02" db="EMBL/GenBank/DDBJ databases">
        <authorList>
            <person name="Ma Q."/>
            <person name="Huang Y."/>
            <person name="Song X."/>
            <person name="Pei D."/>
        </authorList>
    </citation>
    <scope>NUCLEOTIDE SEQUENCE [LARGE SCALE GENOMIC DNA]</scope>
    <source>
        <strain evidence="11">Sxm20200214</strain>
        <tissue evidence="11">Leaf</tissue>
    </source>
</reference>
<evidence type="ECO:0000256" key="3">
    <source>
        <dbReference type="ARBA" id="ARBA00022801"/>
    </source>
</evidence>
<feature type="compositionally biased region" description="Low complexity" evidence="7">
    <location>
        <begin position="1161"/>
        <end position="1170"/>
    </location>
</feature>
<dbReference type="GO" id="GO:0005524">
    <property type="term" value="F:ATP binding"/>
    <property type="evidence" value="ECO:0007669"/>
    <property type="project" value="UniProtKB-UniRule"/>
</dbReference>
<dbReference type="PROSITE" id="PS51194">
    <property type="entry name" value="HELICASE_CTER"/>
    <property type="match status" value="1"/>
</dbReference>
<dbReference type="SMART" id="SM01314">
    <property type="entry name" value="SnAC"/>
    <property type="match status" value="1"/>
</dbReference>
<dbReference type="InterPro" id="IPR001650">
    <property type="entry name" value="Helicase_C-like"/>
</dbReference>
<dbReference type="InterPro" id="IPR049730">
    <property type="entry name" value="SNF2/RAD54-like_C"/>
</dbReference>
<feature type="compositionally biased region" description="Polar residues" evidence="7">
    <location>
        <begin position="1177"/>
        <end position="1204"/>
    </location>
</feature>
<dbReference type="InterPro" id="IPR027417">
    <property type="entry name" value="P-loop_NTPase"/>
</dbReference>
<sequence>MSSSSHNIELEAAKFLHKLIQDSEDEPSKLATKLYVILQHMKTSGKEYSMPYQVISRAMETVGNQHGLDIHPHVFLMLVAVVPNGRFWICTYGCASQAVYQGPGTRSNRSLGHESPSSFLSREMTSLTIGCKEESSFSWDQNMDNSQQFDTHGTVDDQTRKMSKVEMPPTGDAENLHVWLSSDAYTTPQGGWQNSEITATRPPAHRDTGKSVKQLKQLRAQCLVFLALRWFPRELLDQKGRTHSLNESGSIVEVSAPSARMDNPTGRLAEMDFSSKETVMPRLEDKISNAIFPDGQKLLLQSNTPDAPAQNQSWGIKQQKADQTIGAQFNELKESVTSSDDISTKTKSVIELKKLQLLNLQRRLRRKHKHCRRIKQLEKYEQKMKEERQRRIRERQKEFFGEIEVHKERLDDLSKARRERWKGFNRYDAKLDRVMQLLKETEKYLQKLGSKLKEAKSLASRFENESVEAPVEDMFENDDESDQAKHYLESNEKYYLMAHNIKENINEQYQMNGLRWLLSLFNNHLNGILADEMGLGKTVQLCYFVDLLSDGHKTDRGPLLIVVPSSVLPGWVSEINFWASTIQKIVYCGPPEERRKLFKEQIVHQKFNVLLTTYEYLMNKHDRPKLKGHRIKNASCKLNADLKHYNSSHRLLLTGTPLQNNLEELWALLNFLLPNIFNSSEDFSQWFNKPFQSNGDNSAEEALLSEEENLLIINRLHQVLRPFRLIRCEASAYQKLLMKRVEDNLGSLGNMKPRAVHNSVMELRNICNHPYLSQLHTEEVNSLIPEHYLPPVLRLCRKLEMLDRLLPKLKATDHRVLFFSTMTRLLDVIMEDYLTFKGHKYLRLDGHTSGGDRGALIDGFNKSGSPYFIFLLSIRVGGVGVNLQAADTVIIFDTDWNPQVDLQAQARAHRIGQKRDVLLLRFETVNTIEEQVRTSAEHKLGVANQSITAGFFDNNTSSEDHKEYLESLLRESKKEEAAPVLDDDSLNDIIARRESEIDTFESIDNQRKEDEMGQPGTWVRVKKFCTHTTYIPSRHVTEDNLKLLYESMRMNNVPMVAVESNVGMKRKGGRGKRAREVRSYEEQLTEEEFEKLCQTESTDSPRGTEEGSEKSLANATSNILGGITGETSLANDKVDILTGSTCEKSLANDKVDNLPGSTSDTILPTSTALAPTPPPQNLTHATGDARSSSVIGSDVASGSLTSPDLSVPPVFNHIQLPFLPQRQREAGARKLSTDGSFDSSGEDELAIQRLETAKNELRQRIAKEARGNAILQASLERRKQALHEVRFSLEQDVSRLHEQLQAERDHRAVLEVGLSMSSGQFRSRGVDSKTRAELEEIALAEADVARVKQKVAELHHQLNQQRQTNLASFSDARDSHQYLQKRFLQQDFDSTLAFVNHERKQRHEENILGAEWRNSKGAGSLGVGNSRQPSSRKQQIPESTNMVDSKSSEDSGKMPVDKFSAIDSPSISSTSRAVDITTKYPRVNHPSVAASAVLETRSQLQNLDLNYGGTHSVGRQAPSASLDLKPSVFDPKDKIWRRFPREGTKYTPPHQSSEFKWKDYCPLVFRSLRKLFKVDPADYMLSICGDDALRELSSPGKSGSFFYLTNDDRYMIKTMKKSETKVLLRMLAAYYNHVRAFENSLVIRFFGLHCVKLNGPTQKKVRFVIMGNLFCSKYSVHRRFDLKGSSLGRTTDKPESEIDSNTILKNQDLGESEEEAGHRLSRAEVDDLLADPSRWASIRLGTNMPARAERTMRKSDSEIELVGEPTGEFYDVVMIFGIIDILQDYDISKKLEHTV</sequence>
<dbReference type="PROSITE" id="PS51192">
    <property type="entry name" value="HELICASE_ATP_BIND_1"/>
    <property type="match status" value="1"/>
</dbReference>
<dbReference type="PANTHER" id="PTHR10799">
    <property type="entry name" value="SNF2/RAD54 HELICASE FAMILY"/>
    <property type="match status" value="1"/>
</dbReference>
<dbReference type="InterPro" id="IPR014001">
    <property type="entry name" value="Helicase_ATP-bd"/>
</dbReference>
<dbReference type="PROSITE" id="PS51455">
    <property type="entry name" value="PIPK"/>
    <property type="match status" value="1"/>
</dbReference>
<dbReference type="Gene3D" id="3.40.50.300">
    <property type="entry name" value="P-loop containing nucleotide triphosphate hydrolases"/>
    <property type="match status" value="1"/>
</dbReference>
<feature type="compositionally biased region" description="Basic residues" evidence="7">
    <location>
        <begin position="1064"/>
        <end position="1073"/>
    </location>
</feature>
<keyword evidence="4" id="KW-0539">Nucleus</keyword>
<dbReference type="InterPro" id="IPR029295">
    <property type="entry name" value="SnAC"/>
</dbReference>
<dbReference type="InterPro" id="IPR038718">
    <property type="entry name" value="SNF2-like_sf"/>
</dbReference>
<evidence type="ECO:0000259" key="8">
    <source>
        <dbReference type="PROSITE" id="PS51192"/>
    </source>
</evidence>
<dbReference type="Pfam" id="PF01504">
    <property type="entry name" value="PIP5K"/>
    <property type="match status" value="2"/>
</dbReference>
<comment type="caution">
    <text evidence="11">The sequence shown here is derived from an EMBL/GenBank/DDBJ whole genome shotgun (WGS) entry which is preliminary data.</text>
</comment>
<dbReference type="Gene3D" id="3.30.800.10">
    <property type="entry name" value="Phosphatidylinositol Phosphate Kinase II Beta"/>
    <property type="match status" value="1"/>
</dbReference>
<evidence type="ECO:0000256" key="5">
    <source>
        <dbReference type="PROSITE-ProRule" id="PRU00781"/>
    </source>
</evidence>
<gene>
    <name evidence="11" type="ORF">Bca52824_010069</name>
</gene>
<feature type="coiled-coil region" evidence="6">
    <location>
        <begin position="438"/>
        <end position="465"/>
    </location>
</feature>
<evidence type="ECO:0000313" key="11">
    <source>
        <dbReference type="EMBL" id="KAG2327341.1"/>
    </source>
</evidence>
<dbReference type="Pfam" id="PF14619">
    <property type="entry name" value="SnAC"/>
    <property type="match status" value="1"/>
</dbReference>
<dbReference type="Proteomes" id="UP000886595">
    <property type="component" value="Unassembled WGS sequence"/>
</dbReference>
<dbReference type="SMART" id="SM00490">
    <property type="entry name" value="HELICc"/>
    <property type="match status" value="1"/>
</dbReference>
<evidence type="ECO:0000256" key="4">
    <source>
        <dbReference type="ARBA" id="ARBA00023242"/>
    </source>
</evidence>
<keyword evidence="5" id="KW-0067">ATP-binding</keyword>
<dbReference type="FunFam" id="3.40.50.300:FF:000871">
    <property type="entry name" value="Chromatin structure-remodeling complex protein SYD"/>
    <property type="match status" value="1"/>
</dbReference>
<feature type="compositionally biased region" description="Polar residues" evidence="7">
    <location>
        <begin position="1423"/>
        <end position="1445"/>
    </location>
</feature>